<dbReference type="InterPro" id="IPR003439">
    <property type="entry name" value="ABC_transporter-like_ATP-bd"/>
</dbReference>
<evidence type="ECO:0000256" key="4">
    <source>
        <dbReference type="ARBA" id="ARBA00022741"/>
    </source>
</evidence>
<sequence length="1508" mass="174892">MSSSKKVDVKLKSQLQNESNIDQHQLEQESQNQIIFLQPTKKERDIYCKEVLPNSEIKAREHNILFSALTKLFKRANDFQKEEKQIQNEDIKDFITKSTQVRFIIEKLEAYKKRHPKDFSDPNNFNLRSIYILMTSKIFFICLFYSVMQSLLSCGCIFILDIITDKLKNYNGSSDQKRDLCLLLAAISLAYVLKNIFNTRQSWYQVQWKANTYATLQYLVFTKALRTQVISASSSIDGKKDKDSGKSNEYEENPDANNIMTVDIDQQQQIIWAITESFVDMITIGIVLLLIYYRIGNSIYNGLYILLAAFVFNIIVVYFMQFFFRRQYKKKDARVSISKDVIEGMKSIKYLGWEEIFKQKIEKIRSKEFSYIITTRCLDGVLSIFWNCISYFLLFFFLVSYVNDGNNLADSNVFTIIALFGILTGPIGSLPWSIGYLVKSRVSYRRIQKFLNEKEINHNNVVNLDLELNKNSSSNANQESFFESFANSQVQTSVNQIAISMRRMKFIWPVKKRPQNLKKKEDPKINQNKSKNSEENIQEPLLDNQYENSQEVSEKNMFELKIFDFIVNKGDLAIIIGKIGSGKSALLQAILNELDSQPIDNQESLIASNIEGSAIQEKLTNFEKKIIVNGRTGYVSQNHWLQNKTIKENILFGKQYDPVWYNECVESCDLKVDFNTFSKKDEKIVGPGGGNLSGGQRQRIAICRALYQNCDIYLFDDIFSSLDAHVADKVYQSVIVDALIKKFKKTVLLVTSHFSIFSNRSCINRIFYLQKGSLVYEQDKIEEFINSGISKEQEEEEEKKKKQQLELQLNSDEQIEDQQQAGGNDQQNNDLNKSKEEDDLNLKKKQSSKHQDKKAEEEDDDEEAKKLEEEKREKGNIKLDTFLTYFKSMGVFFLILLIITNFLMEGTQMIMDFWLRDYVSPSSAFFEDINSLFNSFSNTFLFFIALNLATTTTRAAFYCTCALLSGKRLFNNLNKSLIYSKMTFFDKNPVGRIVNRLSDDILCIDDYLPWTCHVFLEQMAYTSGYPIGVMIQFPWLVVFVLISIGLIYWVQRIFRLSNREIKRLNSVNSGKLLTSLGEACKGLILIRSFDRERFILKEYMERLNDSVNTYLIASAIQIWMSIRLLLISNFLFICVSVTSMVMIIGNFDFNYYTISMALTYSMLLSTRFSDLIRYFCAIEQNMVSVERIRQYFNNEQENPNFIEMEEDKKAIDEEQCNQDNNDIAIEFKNVYITYDEVNPEKNLTTESKDVQFALKDICLKIKKGEKIAFCGRTGSGKTSILNTLFNMYPIQFGSINVDGKNIKQYSLKQLRSKMSIIPQFGFLYNATLKDNLDPESQIPREIIQKKINETNLRIRDNSHGVNNDDNISDRQQYNNADQNVIQINSKEQNINNQTDDNLDFEIEDGGQNLSNGEKQVVNFLRIILRETDIVCLDEATSNMDPKTDAELHRQIFKFAENRTLLVITHRLENIELFDRVVVLEKGRIVECGNVTELRNIQGGFFNRLLKNH</sequence>
<keyword evidence="13" id="KW-1185">Reference proteome</keyword>
<evidence type="ECO:0000256" key="3">
    <source>
        <dbReference type="ARBA" id="ARBA00022692"/>
    </source>
</evidence>
<feature type="transmembrane region" description="Helical" evidence="9">
    <location>
        <begin position="138"/>
        <end position="160"/>
    </location>
</feature>
<feature type="compositionally biased region" description="Basic and acidic residues" evidence="8">
    <location>
        <begin position="237"/>
        <end position="249"/>
    </location>
</feature>
<feature type="transmembrane region" description="Helical" evidence="9">
    <location>
        <begin position="1025"/>
        <end position="1050"/>
    </location>
</feature>
<feature type="compositionally biased region" description="Low complexity" evidence="8">
    <location>
        <begin position="817"/>
        <end position="830"/>
    </location>
</feature>
<dbReference type="GeneID" id="7837133"/>
<dbReference type="OrthoDB" id="298960at2759"/>
<feature type="region of interest" description="Disordered" evidence="8">
    <location>
        <begin position="814"/>
        <end position="870"/>
    </location>
</feature>
<organism evidence="12 13">
    <name type="scientific">Tetrahymena thermophila (strain SB210)</name>
    <dbReference type="NCBI Taxonomy" id="312017"/>
    <lineage>
        <taxon>Eukaryota</taxon>
        <taxon>Sar</taxon>
        <taxon>Alveolata</taxon>
        <taxon>Ciliophora</taxon>
        <taxon>Intramacronucleata</taxon>
        <taxon>Oligohymenophorea</taxon>
        <taxon>Hymenostomatida</taxon>
        <taxon>Tetrahymenina</taxon>
        <taxon>Tetrahymenidae</taxon>
        <taxon>Tetrahymena</taxon>
    </lineage>
</organism>
<keyword evidence="6 9" id="KW-1133">Transmembrane helix</keyword>
<dbReference type="HOGENOM" id="CLU_000604_27_1_1"/>
<feature type="region of interest" description="Disordered" evidence="8">
    <location>
        <begin position="235"/>
        <end position="254"/>
    </location>
</feature>
<comment type="subcellular location">
    <subcellularLocation>
        <location evidence="1">Membrane</location>
    </subcellularLocation>
</comment>
<dbReference type="GO" id="GO:0016887">
    <property type="term" value="F:ATP hydrolysis activity"/>
    <property type="evidence" value="ECO:0007669"/>
    <property type="project" value="InterPro"/>
</dbReference>
<evidence type="ECO:0000313" key="12">
    <source>
        <dbReference type="EMBL" id="EAR83355.2"/>
    </source>
</evidence>
<feature type="transmembrane region" description="Helical" evidence="9">
    <location>
        <begin position="180"/>
        <end position="197"/>
    </location>
</feature>
<evidence type="ECO:0000256" key="8">
    <source>
        <dbReference type="SAM" id="MobiDB-lite"/>
    </source>
</evidence>
<dbReference type="SMART" id="SM00382">
    <property type="entry name" value="AAA"/>
    <property type="match status" value="2"/>
</dbReference>
<dbReference type="InterPro" id="IPR011527">
    <property type="entry name" value="ABC1_TM_dom"/>
</dbReference>
<dbReference type="Pfam" id="PF00005">
    <property type="entry name" value="ABC_tran"/>
    <property type="match status" value="2"/>
</dbReference>
<dbReference type="InParanoid" id="Q22DK3"/>
<evidence type="ECO:0000256" key="2">
    <source>
        <dbReference type="ARBA" id="ARBA00022448"/>
    </source>
</evidence>
<evidence type="ECO:0000256" key="5">
    <source>
        <dbReference type="ARBA" id="ARBA00022840"/>
    </source>
</evidence>
<dbReference type="KEGG" id="tet:TTHERM_00942770"/>
<dbReference type="PROSITE" id="PS00211">
    <property type="entry name" value="ABC_TRANSPORTER_1"/>
    <property type="match status" value="1"/>
</dbReference>
<dbReference type="Pfam" id="PF00664">
    <property type="entry name" value="ABC_membrane"/>
    <property type="match status" value="2"/>
</dbReference>
<evidence type="ECO:0000256" key="9">
    <source>
        <dbReference type="SAM" id="Phobius"/>
    </source>
</evidence>
<feature type="domain" description="ABC transmembrane type-1" evidence="11">
    <location>
        <begin position="895"/>
        <end position="1180"/>
    </location>
</feature>
<dbReference type="InterPro" id="IPR036640">
    <property type="entry name" value="ABC1_TM_sf"/>
</dbReference>
<evidence type="ECO:0000313" key="13">
    <source>
        <dbReference type="Proteomes" id="UP000009168"/>
    </source>
</evidence>
<feature type="transmembrane region" description="Helical" evidence="9">
    <location>
        <begin position="270"/>
        <end position="293"/>
    </location>
</feature>
<dbReference type="EMBL" id="GG662797">
    <property type="protein sequence ID" value="EAR83355.2"/>
    <property type="molecule type" value="Genomic_DNA"/>
</dbReference>
<dbReference type="Gene3D" id="1.20.1560.10">
    <property type="entry name" value="ABC transporter type 1, transmembrane domain"/>
    <property type="match status" value="2"/>
</dbReference>
<dbReference type="Proteomes" id="UP000009168">
    <property type="component" value="Unassembled WGS sequence"/>
</dbReference>
<evidence type="ECO:0000259" key="11">
    <source>
        <dbReference type="PROSITE" id="PS50929"/>
    </source>
</evidence>
<dbReference type="eggNOG" id="KOG0054">
    <property type="taxonomic scope" value="Eukaryota"/>
</dbReference>
<dbReference type="InterPro" id="IPR003593">
    <property type="entry name" value="AAA+_ATPase"/>
</dbReference>
<keyword evidence="3 9" id="KW-0812">Transmembrane</keyword>
<keyword evidence="4" id="KW-0547">Nucleotide-binding</keyword>
<protein>
    <submittedName>
        <fullName evidence="12">ABC transporter C family protein</fullName>
    </submittedName>
</protein>
<dbReference type="GO" id="GO:0140359">
    <property type="term" value="F:ABC-type transporter activity"/>
    <property type="evidence" value="ECO:0007669"/>
    <property type="project" value="InterPro"/>
</dbReference>
<dbReference type="RefSeq" id="XP_001031018.2">
    <property type="nucleotide sequence ID" value="XM_001031018.2"/>
</dbReference>
<dbReference type="SUPFAM" id="SSF52540">
    <property type="entry name" value="P-loop containing nucleoside triphosphate hydrolases"/>
    <property type="match status" value="2"/>
</dbReference>
<feature type="region of interest" description="Disordered" evidence="8">
    <location>
        <begin position="514"/>
        <end position="545"/>
    </location>
</feature>
<feature type="transmembrane region" description="Helical" evidence="9">
    <location>
        <begin position="882"/>
        <end position="904"/>
    </location>
</feature>
<dbReference type="GO" id="GO:0016020">
    <property type="term" value="C:membrane"/>
    <property type="evidence" value="ECO:0007669"/>
    <property type="project" value="UniProtKB-SubCell"/>
</dbReference>
<evidence type="ECO:0000256" key="6">
    <source>
        <dbReference type="ARBA" id="ARBA00022989"/>
    </source>
</evidence>
<reference evidence="13" key="1">
    <citation type="journal article" date="2006" name="PLoS Biol.">
        <title>Macronuclear genome sequence of the ciliate Tetrahymena thermophila, a model eukaryote.</title>
        <authorList>
            <person name="Eisen J.A."/>
            <person name="Coyne R.S."/>
            <person name="Wu M."/>
            <person name="Wu D."/>
            <person name="Thiagarajan M."/>
            <person name="Wortman J.R."/>
            <person name="Badger J.H."/>
            <person name="Ren Q."/>
            <person name="Amedeo P."/>
            <person name="Jones K.M."/>
            <person name="Tallon L.J."/>
            <person name="Delcher A.L."/>
            <person name="Salzberg S.L."/>
            <person name="Silva J.C."/>
            <person name="Haas B.J."/>
            <person name="Majoros W.H."/>
            <person name="Farzad M."/>
            <person name="Carlton J.M."/>
            <person name="Smith R.K. Jr."/>
            <person name="Garg J."/>
            <person name="Pearlman R.E."/>
            <person name="Karrer K.M."/>
            <person name="Sun L."/>
            <person name="Manning G."/>
            <person name="Elde N.C."/>
            <person name="Turkewitz A.P."/>
            <person name="Asai D.J."/>
            <person name="Wilkes D.E."/>
            <person name="Wang Y."/>
            <person name="Cai H."/>
            <person name="Collins K."/>
            <person name="Stewart B.A."/>
            <person name="Lee S.R."/>
            <person name="Wilamowska K."/>
            <person name="Weinberg Z."/>
            <person name="Ruzzo W.L."/>
            <person name="Wloga D."/>
            <person name="Gaertig J."/>
            <person name="Frankel J."/>
            <person name="Tsao C.-C."/>
            <person name="Gorovsky M.A."/>
            <person name="Keeling P.J."/>
            <person name="Waller R.F."/>
            <person name="Patron N.J."/>
            <person name="Cherry J.M."/>
            <person name="Stover N.A."/>
            <person name="Krieger C.J."/>
            <person name="del Toro C."/>
            <person name="Ryder H.F."/>
            <person name="Williamson S.C."/>
            <person name="Barbeau R.A."/>
            <person name="Hamilton E.P."/>
            <person name="Orias E."/>
        </authorList>
    </citation>
    <scope>NUCLEOTIDE SEQUENCE [LARGE SCALE GENOMIC DNA]</scope>
    <source>
        <strain evidence="13">SB210</strain>
    </source>
</reference>
<keyword evidence="7 9" id="KW-0472">Membrane</keyword>
<dbReference type="InterPro" id="IPR050173">
    <property type="entry name" value="ABC_transporter_C-like"/>
</dbReference>
<dbReference type="GO" id="GO:0005524">
    <property type="term" value="F:ATP binding"/>
    <property type="evidence" value="ECO:0007669"/>
    <property type="project" value="UniProtKB-KW"/>
</dbReference>
<keyword evidence="2" id="KW-0813">Transport</keyword>
<dbReference type="STRING" id="312017.Q22DK3"/>
<dbReference type="InterPro" id="IPR017871">
    <property type="entry name" value="ABC_transporter-like_CS"/>
</dbReference>
<dbReference type="SMR" id="Q22DK3"/>
<proteinExistence type="predicted"/>
<gene>
    <name evidence="12" type="ORF">TTHERM_00942770</name>
</gene>
<feature type="transmembrane region" description="Helical" evidence="9">
    <location>
        <begin position="1124"/>
        <end position="1143"/>
    </location>
</feature>
<evidence type="ECO:0000256" key="7">
    <source>
        <dbReference type="ARBA" id="ARBA00023136"/>
    </source>
</evidence>
<feature type="domain" description="ABC transporter" evidence="10">
    <location>
        <begin position="1225"/>
        <end position="1506"/>
    </location>
</feature>
<feature type="transmembrane region" description="Helical" evidence="9">
    <location>
        <begin position="414"/>
        <end position="438"/>
    </location>
</feature>
<dbReference type="FunCoup" id="Q22DK3">
    <property type="interactions" value="13"/>
</dbReference>
<feature type="domain" description="ABC transporter" evidence="10">
    <location>
        <begin position="544"/>
        <end position="796"/>
    </location>
</feature>
<evidence type="ECO:0000259" key="10">
    <source>
        <dbReference type="PROSITE" id="PS50893"/>
    </source>
</evidence>
<keyword evidence="5" id="KW-0067">ATP-binding</keyword>
<accession>Q22DK3</accession>
<dbReference type="SUPFAM" id="SSF90123">
    <property type="entry name" value="ABC transporter transmembrane region"/>
    <property type="match status" value="2"/>
</dbReference>
<dbReference type="CDD" id="cd18605">
    <property type="entry name" value="ABC_6TM_MRP7_D2_like"/>
    <property type="match status" value="1"/>
</dbReference>
<feature type="transmembrane region" description="Helical" evidence="9">
    <location>
        <begin position="299"/>
        <end position="324"/>
    </location>
</feature>
<feature type="compositionally biased region" description="Basic and acidic residues" evidence="8">
    <location>
        <begin position="832"/>
        <end position="842"/>
    </location>
</feature>
<dbReference type="Gene3D" id="3.40.50.300">
    <property type="entry name" value="P-loop containing nucleotide triphosphate hydrolases"/>
    <property type="match status" value="2"/>
</dbReference>
<dbReference type="PANTHER" id="PTHR24223:SF330">
    <property type="entry name" value="ATP-BINDING CASSETTE SUB-FAMILY C MEMBER 10"/>
    <property type="match status" value="1"/>
</dbReference>
<dbReference type="PROSITE" id="PS50893">
    <property type="entry name" value="ABC_TRANSPORTER_2"/>
    <property type="match status" value="2"/>
</dbReference>
<dbReference type="PROSITE" id="PS50929">
    <property type="entry name" value="ABC_TM1F"/>
    <property type="match status" value="2"/>
</dbReference>
<feature type="transmembrane region" description="Helical" evidence="9">
    <location>
        <begin position="384"/>
        <end position="402"/>
    </location>
</feature>
<name>Q22DK3_TETTS</name>
<feature type="domain" description="ABC transmembrane type-1" evidence="11">
    <location>
        <begin position="139"/>
        <end position="439"/>
    </location>
</feature>
<dbReference type="InterPro" id="IPR027417">
    <property type="entry name" value="P-loop_NTPase"/>
</dbReference>
<evidence type="ECO:0000256" key="1">
    <source>
        <dbReference type="ARBA" id="ARBA00004370"/>
    </source>
</evidence>
<dbReference type="PANTHER" id="PTHR24223">
    <property type="entry name" value="ATP-BINDING CASSETTE SUB-FAMILY C"/>
    <property type="match status" value="1"/>
</dbReference>